<dbReference type="EMBL" id="VZOK01000065">
    <property type="protein sequence ID" value="KAB0633562.1"/>
    <property type="molecule type" value="Genomic_DNA"/>
</dbReference>
<dbReference type="Proteomes" id="UP000473470">
    <property type="component" value="Unassembled WGS sequence"/>
</dbReference>
<comment type="caution">
    <text evidence="1">The sequence shown here is derived from an EMBL/GenBank/DDBJ whole genome shotgun (WGS) entry which is preliminary data.</text>
</comment>
<proteinExistence type="predicted"/>
<protein>
    <submittedName>
        <fullName evidence="1">Uncharacterized protein</fullName>
    </submittedName>
</protein>
<reference evidence="1 2" key="1">
    <citation type="submission" date="2019-09" db="EMBL/GenBank/DDBJ databases">
        <title>Draft genome sequences of 48 bacterial type strains from the CCUG.</title>
        <authorList>
            <person name="Tunovic T."/>
            <person name="Pineiro-Iglesias B."/>
            <person name="Unosson C."/>
            <person name="Inganas E."/>
            <person name="Ohlen M."/>
            <person name="Cardew S."/>
            <person name="Jensie-Markopoulos S."/>
            <person name="Salva-Serra F."/>
            <person name="Jaen-Luchoro D."/>
            <person name="Karlsson R."/>
            <person name="Svensson-Stadler L."/>
            <person name="Chun J."/>
            <person name="Moore E."/>
        </authorList>
    </citation>
    <scope>NUCLEOTIDE SEQUENCE [LARGE SCALE GENOMIC DNA]</scope>
    <source>
        <strain evidence="1 2">CCUG 65686</strain>
    </source>
</reference>
<dbReference type="RefSeq" id="WP_150999250.1">
    <property type="nucleotide sequence ID" value="NZ_CABVPM010000020.1"/>
</dbReference>
<sequence length="87" mass="9570">MAWYELDEWNALGAAGEGIKAALEKAAALMRQASADAAKLAVDARVRTEFAKMMPKHLEESRNATLMAVNSVDIRYLDGVESSRRMV</sequence>
<organism evidence="1 2">
    <name type="scientific">Burkholderia stagnalis</name>
    <dbReference type="NCBI Taxonomy" id="1503054"/>
    <lineage>
        <taxon>Bacteria</taxon>
        <taxon>Pseudomonadati</taxon>
        <taxon>Pseudomonadota</taxon>
        <taxon>Betaproteobacteria</taxon>
        <taxon>Burkholderiales</taxon>
        <taxon>Burkholderiaceae</taxon>
        <taxon>Burkholderia</taxon>
        <taxon>Burkholderia cepacia complex</taxon>
    </lineage>
</organism>
<evidence type="ECO:0000313" key="1">
    <source>
        <dbReference type="EMBL" id="KAB0633562.1"/>
    </source>
</evidence>
<evidence type="ECO:0000313" key="2">
    <source>
        <dbReference type="Proteomes" id="UP000473470"/>
    </source>
</evidence>
<name>A0A6L3MNR8_9BURK</name>
<dbReference type="AlphaFoldDB" id="A0A6L3MNR8"/>
<accession>A0A6L3MNR8</accession>
<gene>
    <name evidence="1" type="ORF">F7R25_29525</name>
</gene>